<dbReference type="PANTHER" id="PTHR12873">
    <property type="entry name" value="T7-LIKE MITOCHONDRIAL DNA HELICASE"/>
    <property type="match status" value="1"/>
</dbReference>
<organism evidence="2 3">
    <name type="scientific">Lactuca saligna</name>
    <name type="common">Willowleaf lettuce</name>
    <dbReference type="NCBI Taxonomy" id="75948"/>
    <lineage>
        <taxon>Eukaryota</taxon>
        <taxon>Viridiplantae</taxon>
        <taxon>Streptophyta</taxon>
        <taxon>Embryophyta</taxon>
        <taxon>Tracheophyta</taxon>
        <taxon>Spermatophyta</taxon>
        <taxon>Magnoliopsida</taxon>
        <taxon>eudicotyledons</taxon>
        <taxon>Gunneridae</taxon>
        <taxon>Pentapetalae</taxon>
        <taxon>asterids</taxon>
        <taxon>campanulids</taxon>
        <taxon>Asterales</taxon>
        <taxon>Asteraceae</taxon>
        <taxon>Cichorioideae</taxon>
        <taxon>Cichorieae</taxon>
        <taxon>Lactucinae</taxon>
        <taxon>Lactuca</taxon>
    </lineage>
</organism>
<evidence type="ECO:0000313" key="3">
    <source>
        <dbReference type="Proteomes" id="UP001177003"/>
    </source>
</evidence>
<dbReference type="InterPro" id="IPR006171">
    <property type="entry name" value="TOPRIM_dom"/>
</dbReference>
<accession>A0AA35Y6P7</accession>
<dbReference type="GO" id="GO:0043139">
    <property type="term" value="F:5'-3' DNA helicase activity"/>
    <property type="evidence" value="ECO:0007669"/>
    <property type="project" value="InterPro"/>
</dbReference>
<dbReference type="PANTHER" id="PTHR12873:SF2">
    <property type="entry name" value="DNA HELICASE"/>
    <property type="match status" value="1"/>
</dbReference>
<dbReference type="SMART" id="SM00493">
    <property type="entry name" value="TOPRIM"/>
    <property type="match status" value="1"/>
</dbReference>
<dbReference type="InterPro" id="IPR034154">
    <property type="entry name" value="TOPRIM_DnaG/twinkle"/>
</dbReference>
<reference evidence="2" key="1">
    <citation type="submission" date="2023-04" db="EMBL/GenBank/DDBJ databases">
        <authorList>
            <person name="Vijverberg K."/>
            <person name="Xiong W."/>
            <person name="Schranz E."/>
        </authorList>
    </citation>
    <scope>NUCLEOTIDE SEQUENCE</scope>
</reference>
<gene>
    <name evidence="2" type="ORF">LSALG_LOCUS9720</name>
</gene>
<sequence length="382" mass="43344">MISLHQGLFRSIQTAIYEPRLHRFQAHLVFLLPRYKLLSLRRQLPPKSSVFAKLNEEEKEAHGVYEVGRRNKALKLKVEQIGINFDSCTPGQYTLLICPLCKGGQSKGRTLSFHKNQNEKVAMWRCFNFECGLSGHVLADVSPIQEEVNKVNVPKKPSEETLRLEPLGDELIEYFATRKISEEILKKNAVMQMIDDKNVIAYTYRRNGELVNCKFRSITSRKFWQAKHGERILYGLDGIKEGHDIVIVIVEGEIDKLSMEEAGIINCVSVPDGAPQHVSIKASPSKKQEARFKYLSDCNGCLDKASRIILATDGDGPGQALAEELSCRLGKQRCWVVTWPKKDEVSHYKDANEVLVHLGAEALRHIVENAKLYEEQKIYAVL</sequence>
<dbReference type="CDD" id="cd01029">
    <property type="entry name" value="TOPRIM_primases"/>
    <property type="match status" value="1"/>
</dbReference>
<evidence type="ECO:0000259" key="1">
    <source>
        <dbReference type="SMART" id="SM00493"/>
    </source>
</evidence>
<name>A0AA35Y6P7_LACSI</name>
<dbReference type="Pfam" id="PF13662">
    <property type="entry name" value="Toprim_4"/>
    <property type="match status" value="1"/>
</dbReference>
<dbReference type="Proteomes" id="UP001177003">
    <property type="component" value="Chromosome 1"/>
</dbReference>
<proteinExistence type="predicted"/>
<protein>
    <recommendedName>
        <fullName evidence="1">Toprim domain-containing protein</fullName>
    </recommendedName>
</protein>
<dbReference type="EMBL" id="OX465077">
    <property type="protein sequence ID" value="CAI9269339.1"/>
    <property type="molecule type" value="Genomic_DNA"/>
</dbReference>
<evidence type="ECO:0000313" key="2">
    <source>
        <dbReference type="EMBL" id="CAI9269339.1"/>
    </source>
</evidence>
<dbReference type="Gene3D" id="3.40.1360.10">
    <property type="match status" value="1"/>
</dbReference>
<dbReference type="GO" id="GO:0003697">
    <property type="term" value="F:single-stranded DNA binding"/>
    <property type="evidence" value="ECO:0007669"/>
    <property type="project" value="InterPro"/>
</dbReference>
<dbReference type="InterPro" id="IPR027032">
    <property type="entry name" value="Twinkle-like"/>
</dbReference>
<feature type="domain" description="Toprim" evidence="1">
    <location>
        <begin position="245"/>
        <end position="334"/>
    </location>
</feature>
<keyword evidence="3" id="KW-1185">Reference proteome</keyword>
<dbReference type="AlphaFoldDB" id="A0AA35Y6P7"/>
<dbReference type="SUPFAM" id="SSF56731">
    <property type="entry name" value="DNA primase core"/>
    <property type="match status" value="1"/>
</dbReference>